<dbReference type="RefSeq" id="WP_169395694.1">
    <property type="nucleotide sequence ID" value="NZ_BAAAJH010000004.1"/>
</dbReference>
<dbReference type="EMBL" id="JAAXKY010000027">
    <property type="protein sequence ID" value="NMH77617.1"/>
    <property type="molecule type" value="Genomic_DNA"/>
</dbReference>
<gene>
    <name evidence="1" type="ORF">HF577_11045</name>
</gene>
<name>A0ABX1RC70_9PSEU</name>
<dbReference type="Proteomes" id="UP001296706">
    <property type="component" value="Unassembled WGS sequence"/>
</dbReference>
<evidence type="ECO:0000313" key="1">
    <source>
        <dbReference type="EMBL" id="NMH77617.1"/>
    </source>
</evidence>
<accession>A0ABX1RC70</accession>
<evidence type="ECO:0008006" key="3">
    <source>
        <dbReference type="Google" id="ProtNLM"/>
    </source>
</evidence>
<keyword evidence="2" id="KW-1185">Reference proteome</keyword>
<reference evidence="1 2" key="1">
    <citation type="submission" date="2020-04" db="EMBL/GenBank/DDBJ databases">
        <authorList>
            <person name="Klaysubun C."/>
            <person name="Duangmal K."/>
            <person name="Lipun K."/>
        </authorList>
    </citation>
    <scope>NUCLEOTIDE SEQUENCE [LARGE SCALE GENOMIC DNA]</scope>
    <source>
        <strain evidence="1 2">JCM 11839</strain>
    </source>
</reference>
<dbReference type="Gene3D" id="3.40.50.300">
    <property type="entry name" value="P-loop containing nucleotide triphosphate hydrolases"/>
    <property type="match status" value="2"/>
</dbReference>
<sequence>MSTHQMQVLWVSGAPGTGKSTVGWGLFKEIAARGADVAYLDMDQLGLIGPPPGGGDASHRIKIENLLVQLSVLRSAGARRIIVSGVIDPDVGIEPYLAGHPLGNIADFRLVRLVCERDELRRRFLGRGSPAGLLEQLMILAEQLDRTDFGASFDTTGQRPDETVDELLNQFDVETDEAPVQEMKQSDMEPASGGSVLVVTGATATGKSTACWQVLHDLWKEGVSAAFVDIGQLRFSHPNPPVEVTAARTAALWNSYKRAGAQVLIAVDRDASVAAKLITSDPVVFVELVADSAALADRVARRAAGESPLLAGDEIRGIDGERQAEILQSAVGEAERLRSAGRVVGTIVIETSDQLPAQTADAIRDVAALHIPELSRS</sequence>
<proteinExistence type="predicted"/>
<comment type="caution">
    <text evidence="1">The sequence shown here is derived from an EMBL/GenBank/DDBJ whole genome shotgun (WGS) entry which is preliminary data.</text>
</comment>
<dbReference type="InterPro" id="IPR027417">
    <property type="entry name" value="P-loop_NTPase"/>
</dbReference>
<organism evidence="1 2">
    <name type="scientific">Pseudonocardia xinjiangensis</name>
    <dbReference type="NCBI Taxonomy" id="75289"/>
    <lineage>
        <taxon>Bacteria</taxon>
        <taxon>Bacillati</taxon>
        <taxon>Actinomycetota</taxon>
        <taxon>Actinomycetes</taxon>
        <taxon>Pseudonocardiales</taxon>
        <taxon>Pseudonocardiaceae</taxon>
        <taxon>Pseudonocardia</taxon>
    </lineage>
</organism>
<evidence type="ECO:0000313" key="2">
    <source>
        <dbReference type="Proteomes" id="UP001296706"/>
    </source>
</evidence>
<dbReference type="SUPFAM" id="SSF52540">
    <property type="entry name" value="P-loop containing nucleoside triphosphate hydrolases"/>
    <property type="match status" value="2"/>
</dbReference>
<protein>
    <recommendedName>
        <fullName evidence="3">Adenylylsulfate kinase-like enzyme</fullName>
    </recommendedName>
</protein>